<dbReference type="InterPro" id="IPR039069">
    <property type="entry name" value="CE7"/>
</dbReference>
<evidence type="ECO:0000313" key="6">
    <source>
        <dbReference type="Proteomes" id="UP001155240"/>
    </source>
</evidence>
<comment type="caution">
    <text evidence="5">The sequence shown here is derived from an EMBL/GenBank/DDBJ whole genome shotgun (WGS) entry which is preliminary data.</text>
</comment>
<accession>A0A9X2IT26</accession>
<dbReference type="InterPro" id="IPR008391">
    <property type="entry name" value="AXE1_dom"/>
</dbReference>
<dbReference type="PANTHER" id="PTHR40111">
    <property type="entry name" value="CEPHALOSPORIN-C DEACETYLASE"/>
    <property type="match status" value="1"/>
</dbReference>
<organism evidence="5 6">
    <name type="scientific">Rathayibacter rubneri</name>
    <dbReference type="NCBI Taxonomy" id="2950106"/>
    <lineage>
        <taxon>Bacteria</taxon>
        <taxon>Bacillati</taxon>
        <taxon>Actinomycetota</taxon>
        <taxon>Actinomycetes</taxon>
        <taxon>Micrococcales</taxon>
        <taxon>Microbacteriaceae</taxon>
        <taxon>Rathayibacter</taxon>
    </lineage>
</organism>
<feature type="active site" description="Charge relay system" evidence="1">
    <location>
        <position position="273"/>
    </location>
</feature>
<dbReference type="AlphaFoldDB" id="A0A9X2IT26"/>
<keyword evidence="6" id="KW-1185">Reference proteome</keyword>
<protein>
    <submittedName>
        <fullName evidence="5">Acetylxylan esterase</fullName>
    </submittedName>
</protein>
<evidence type="ECO:0000256" key="2">
    <source>
        <dbReference type="PIRSR" id="PIRSR639069-2"/>
    </source>
</evidence>
<feature type="region of interest" description="Disordered" evidence="3">
    <location>
        <begin position="121"/>
        <end position="142"/>
    </location>
</feature>
<reference evidence="5" key="1">
    <citation type="submission" date="2022-06" db="EMBL/GenBank/DDBJ databases">
        <title>Whole genome shotgun sequencing (WGS) of Rathayibacter sp. ZW T2_19, isolated from stored onions (Allium cepa).</title>
        <authorList>
            <person name="Stoll D.A."/>
            <person name="Huch M."/>
        </authorList>
    </citation>
    <scope>NUCLEOTIDE SEQUENCE</scope>
    <source>
        <strain evidence="5">ZW T2_19</strain>
    </source>
</reference>
<gene>
    <name evidence="5" type="ORF">NB037_02120</name>
</gene>
<dbReference type="EMBL" id="JAMRYM010000003">
    <property type="protein sequence ID" value="MCM6761204.1"/>
    <property type="molecule type" value="Genomic_DNA"/>
</dbReference>
<dbReference type="GO" id="GO:0005976">
    <property type="term" value="P:polysaccharide metabolic process"/>
    <property type="evidence" value="ECO:0007669"/>
    <property type="project" value="TreeGrafter"/>
</dbReference>
<dbReference type="RefSeq" id="WP_251943199.1">
    <property type="nucleotide sequence ID" value="NZ_JAMRYM010000003.1"/>
</dbReference>
<evidence type="ECO:0000313" key="5">
    <source>
        <dbReference type="EMBL" id="MCM6761204.1"/>
    </source>
</evidence>
<feature type="active site" description="Nucleophile" evidence="1">
    <location>
        <position position="187"/>
    </location>
</feature>
<dbReference type="Pfam" id="PF05448">
    <property type="entry name" value="AXE1"/>
    <property type="match status" value="1"/>
</dbReference>
<evidence type="ECO:0000259" key="4">
    <source>
        <dbReference type="Pfam" id="PF05448"/>
    </source>
</evidence>
<dbReference type="Gene3D" id="3.40.50.1820">
    <property type="entry name" value="alpha/beta hydrolase"/>
    <property type="match status" value="1"/>
</dbReference>
<feature type="binding site" evidence="2">
    <location>
        <position position="92"/>
    </location>
    <ligand>
        <name>substrate</name>
    </ligand>
</feature>
<feature type="compositionally biased region" description="Low complexity" evidence="3">
    <location>
        <begin position="129"/>
        <end position="138"/>
    </location>
</feature>
<proteinExistence type="predicted"/>
<feature type="domain" description="Acetyl xylan esterase" evidence="4">
    <location>
        <begin position="1"/>
        <end position="317"/>
    </location>
</feature>
<dbReference type="SUPFAM" id="SSF53474">
    <property type="entry name" value="alpha/beta-Hydrolases"/>
    <property type="match status" value="1"/>
</dbReference>
<name>A0A9X2IT26_9MICO</name>
<feature type="active site" description="Charge relay system" evidence="1">
    <location>
        <position position="302"/>
    </location>
</feature>
<evidence type="ECO:0000256" key="3">
    <source>
        <dbReference type="SAM" id="MobiDB-lite"/>
    </source>
</evidence>
<dbReference type="PANTHER" id="PTHR40111:SF1">
    <property type="entry name" value="CEPHALOSPORIN-C DEACETYLASE"/>
    <property type="match status" value="1"/>
</dbReference>
<dbReference type="GO" id="GO:0052689">
    <property type="term" value="F:carboxylic ester hydrolase activity"/>
    <property type="evidence" value="ECO:0007669"/>
    <property type="project" value="TreeGrafter"/>
</dbReference>
<sequence length="335" mass="35734">MPLTDLALDQLEAYSPDVAEPSDFDDFWGRALAESRASGGSVVLSDAQAPFSAITVTDMTFPGFGGEPIRAWLSAPAGAQGPLPTVIEYNGYNGGRGVAGEKLLWAAAGYAHLFMDTRGQGSGWGTGGDTPDPSGSGPATAGFMTRGVLDPEQYYYRRLFTDAVRLIDAAADLDVVDAGRIAVAGASQGGGIALAAAALHPLVRAVMPDVPFLCHFRRAVDVCGEDPFAEIKRYLAVHRRHEAAVFSTLSYFDGANFARRATAPALFSVALMDDIVPPSTVYAAYNRYRGPKRIEVYPFNGHEGGQTEQWHRQAEWLPAQVARPGSPRVATSARP</sequence>
<evidence type="ECO:0000256" key="1">
    <source>
        <dbReference type="PIRSR" id="PIRSR639069-1"/>
    </source>
</evidence>
<dbReference type="InterPro" id="IPR029058">
    <property type="entry name" value="AB_hydrolase_fold"/>
</dbReference>
<dbReference type="Proteomes" id="UP001155240">
    <property type="component" value="Unassembled WGS sequence"/>
</dbReference>